<keyword evidence="1" id="KW-0614">Plasmid</keyword>
<organism evidence="1 2">
    <name type="scientific">Acaryochloris marina (strain MBIC 11017)</name>
    <dbReference type="NCBI Taxonomy" id="329726"/>
    <lineage>
        <taxon>Bacteria</taxon>
        <taxon>Bacillati</taxon>
        <taxon>Cyanobacteriota</taxon>
        <taxon>Cyanophyceae</taxon>
        <taxon>Acaryochloridales</taxon>
        <taxon>Acaryochloridaceae</taxon>
        <taxon>Acaryochloris</taxon>
    </lineage>
</organism>
<dbReference type="HOGENOM" id="CLU_3323276_0_0_3"/>
<evidence type="ECO:0000313" key="1">
    <source>
        <dbReference type="EMBL" id="ABW32036.1"/>
    </source>
</evidence>
<proteinExistence type="predicted"/>
<evidence type="ECO:0008006" key="3">
    <source>
        <dbReference type="Google" id="ProtNLM"/>
    </source>
</evidence>
<dbReference type="AlphaFoldDB" id="A8ZLK9"/>
<dbReference type="KEGG" id="amr:AM1_B0317"/>
<gene>
    <name evidence="1" type="ordered locus">AM1_B0317</name>
</gene>
<accession>A8ZLK9</accession>
<evidence type="ECO:0000313" key="2">
    <source>
        <dbReference type="Proteomes" id="UP000000268"/>
    </source>
</evidence>
<keyword evidence="2" id="KW-1185">Reference proteome</keyword>
<protein>
    <recommendedName>
        <fullName evidence="3">Integrase</fullName>
    </recommendedName>
</protein>
<dbReference type="EMBL" id="CP000839">
    <property type="protein sequence ID" value="ABW32036.1"/>
    <property type="molecule type" value="Genomic_DNA"/>
</dbReference>
<sequence>MPTKHIQRISGHRTLTALSGYLEVTDEQVEGAIAKLVF</sequence>
<geneLocation type="plasmid" evidence="1 2">
    <name>pREB2</name>
</geneLocation>
<dbReference type="Proteomes" id="UP000000268">
    <property type="component" value="Plasmid pREB2"/>
</dbReference>
<name>A8ZLK9_ACAM1</name>
<reference evidence="1 2" key="1">
    <citation type="journal article" date="2008" name="Proc. Natl. Acad. Sci. U.S.A.">
        <title>Niche adaptation and genome expansion in the chlorophyll d-producing cyanobacterium Acaryochloris marina.</title>
        <authorList>
            <person name="Swingley W.D."/>
            <person name="Chen M."/>
            <person name="Cheung P.C."/>
            <person name="Conrad A.L."/>
            <person name="Dejesa L.C."/>
            <person name="Hao J."/>
            <person name="Honchak B.M."/>
            <person name="Karbach L.E."/>
            <person name="Kurdoglu A."/>
            <person name="Lahiri S."/>
            <person name="Mastrian S.D."/>
            <person name="Miyashita H."/>
            <person name="Page L."/>
            <person name="Ramakrishna P."/>
            <person name="Satoh S."/>
            <person name="Sattley W.M."/>
            <person name="Shimada Y."/>
            <person name="Taylor H.L."/>
            <person name="Tomo T."/>
            <person name="Tsuchiya T."/>
            <person name="Wang Z.T."/>
            <person name="Raymond J."/>
            <person name="Mimuro M."/>
            <person name="Blankenship R.E."/>
            <person name="Touchman J.W."/>
        </authorList>
    </citation>
    <scope>NUCLEOTIDE SEQUENCE [LARGE SCALE GENOMIC DNA]</scope>
    <source>
        <strain evidence="2">MBIC 11017</strain>
        <plasmid evidence="2">Plasmid pREB2</plasmid>
    </source>
</reference>